<keyword evidence="4" id="KW-0472">Membrane</keyword>
<dbReference type="Pfam" id="PF19277">
    <property type="entry name" value="GPAT_C"/>
    <property type="match status" value="1"/>
</dbReference>
<dbReference type="SUPFAM" id="SSF69593">
    <property type="entry name" value="Glycerol-3-phosphate (1)-acyltransferase"/>
    <property type="match status" value="1"/>
</dbReference>
<keyword evidence="5" id="KW-0012">Acyltransferase</keyword>
<dbReference type="InterPro" id="IPR002123">
    <property type="entry name" value="Plipid/glycerol_acylTrfase"/>
</dbReference>
<dbReference type="EnsemblMetazoa" id="XM_022799486">
    <property type="protein sequence ID" value="XP_022655221"/>
    <property type="gene ID" value="LOC111247930"/>
</dbReference>
<dbReference type="InterPro" id="IPR045520">
    <property type="entry name" value="GPAT/DHAPAT_C"/>
</dbReference>
<sequence>MGSSDSNDNNGGVPMQGGTAQTLVRRLQISPPGEFFIAGNSPVNRTPTSDFVQAVKTVRISDVKIGLVPQIHDVENLNIPILRKLTTLSRSPEALSATEERQCGLKKISSYDSYRPAVANAETEDLVDLLVRPDAAHAGQHLSWYLMPLVPLHYLGEWIKHIMWLSARAFPWKYPRVTPNKIINSNTVQLAITKTCEREAAERRDPDALIGNLTEVVSKDARHLHVRRACQILDMIAARTSVIILRIASIVVDRIFQSCLSGIYVRRDLVDELRTLSLANPGVPVVYLPLHRSHLDYILLTYILWLHDMRLPQVAAGDNIALPVFNFLLRGLGAFFIRRKIDQGEESGTISQSGALKKDYIYRGVLQEYMCELLTMGHSMEFYMEGGRSRNGRTLPAKGGLLSVLLHAYQSRAVTDVIIVPGGVTYDKPFDGSFAEEQRGIPKTKETFSGAIRSIWGVMCSQFGSVRLELGKPFTLKGFLEENVERFDLHKEFDFSGSHVDNNSVDETPHRTQSSASLVNSASESQHKINKLTHCLATQVLCASTSARALSGPSLVAFLMMTRFRMGCQEFELVSALHDLCTLLRSSPKLRSLTFTDLSTTNLSHIIRYTEWLFPDLVTIRTPATVNANAGNKKTSPYSEADFLCKGSPTESFVGAHTDSINAAFDLQYIANPVAEALIGEAILAAALLAVKAEQHQASPTYSVRRGSCASEITVKAYVEEDEIDGSQICFVTWSSVERVVAELCDILEMEFVYLQEPRETLKTMENAKKVLVKEGLLLAGDENRLPSIRCDLESLQRLADLRSGIVHLIEGYAIVALLLHGSRSNSFRLCDRCLVNECLRNALSNCQKGLVEYPEGCSKDIIQNAVKLFIRWGVLVPADSPAPALNHNDLVEAKRRRHFHLGEESSVDDYDPKLLLKEQQGKSVAELCFSVKCASSRMDGTHSCALKISEDWMDKLPGIVAKLQRFQTPFECQ</sequence>
<evidence type="ECO:0000259" key="6">
    <source>
        <dbReference type="SMART" id="SM00563"/>
    </source>
</evidence>
<protein>
    <recommendedName>
        <fullName evidence="6">Phospholipid/glycerol acyltransferase domain-containing protein</fullName>
    </recommendedName>
</protein>
<dbReference type="GO" id="GO:0006631">
    <property type="term" value="P:fatty acid metabolic process"/>
    <property type="evidence" value="ECO:0007669"/>
    <property type="project" value="TreeGrafter"/>
</dbReference>
<dbReference type="AlphaFoldDB" id="A0A7M7ME31"/>
<evidence type="ECO:0000256" key="1">
    <source>
        <dbReference type="ARBA" id="ARBA00004370"/>
    </source>
</evidence>
<feature type="domain" description="Phospholipid/glycerol acyltransferase" evidence="6">
    <location>
        <begin position="285"/>
        <end position="427"/>
    </location>
</feature>
<dbReference type="GO" id="GO:0019432">
    <property type="term" value="P:triglyceride biosynthetic process"/>
    <property type="evidence" value="ECO:0007669"/>
    <property type="project" value="TreeGrafter"/>
</dbReference>
<dbReference type="PANTHER" id="PTHR12563:SF23">
    <property type="entry name" value="BCDNA.GH07066"/>
    <property type="match status" value="1"/>
</dbReference>
<comment type="similarity">
    <text evidence="2">Belongs to the GPAT/DAPAT family.</text>
</comment>
<evidence type="ECO:0000256" key="5">
    <source>
        <dbReference type="ARBA" id="ARBA00023315"/>
    </source>
</evidence>
<name>A0A7M7ME31_VARDE</name>
<reference evidence="7" key="1">
    <citation type="submission" date="2021-01" db="UniProtKB">
        <authorList>
            <consortium name="EnsemblMetazoa"/>
        </authorList>
    </citation>
    <scope>IDENTIFICATION</scope>
</reference>
<organism evidence="7 8">
    <name type="scientific">Varroa destructor</name>
    <name type="common">Honeybee mite</name>
    <dbReference type="NCBI Taxonomy" id="109461"/>
    <lineage>
        <taxon>Eukaryota</taxon>
        <taxon>Metazoa</taxon>
        <taxon>Ecdysozoa</taxon>
        <taxon>Arthropoda</taxon>
        <taxon>Chelicerata</taxon>
        <taxon>Arachnida</taxon>
        <taxon>Acari</taxon>
        <taxon>Parasitiformes</taxon>
        <taxon>Mesostigmata</taxon>
        <taxon>Gamasina</taxon>
        <taxon>Dermanyssoidea</taxon>
        <taxon>Varroidae</taxon>
        <taxon>Varroa</taxon>
    </lineage>
</organism>
<dbReference type="PANTHER" id="PTHR12563">
    <property type="entry name" value="GLYCEROL-3-PHOSPHATE ACYLTRANSFERASE"/>
    <property type="match status" value="1"/>
</dbReference>
<dbReference type="SMART" id="SM00563">
    <property type="entry name" value="PlsC"/>
    <property type="match status" value="1"/>
</dbReference>
<dbReference type="KEGG" id="vde:111247930"/>
<evidence type="ECO:0000313" key="8">
    <source>
        <dbReference type="Proteomes" id="UP000594260"/>
    </source>
</evidence>
<evidence type="ECO:0000256" key="2">
    <source>
        <dbReference type="ARBA" id="ARBA00007937"/>
    </source>
</evidence>
<dbReference type="GO" id="GO:0031966">
    <property type="term" value="C:mitochondrial membrane"/>
    <property type="evidence" value="ECO:0007669"/>
    <property type="project" value="TreeGrafter"/>
</dbReference>
<dbReference type="InterPro" id="IPR041728">
    <property type="entry name" value="GPAT/DHAPAT_LPLAT"/>
</dbReference>
<evidence type="ECO:0000313" key="7">
    <source>
        <dbReference type="EnsemblMetazoa" id="XP_022655221"/>
    </source>
</evidence>
<evidence type="ECO:0000256" key="3">
    <source>
        <dbReference type="ARBA" id="ARBA00022679"/>
    </source>
</evidence>
<dbReference type="Pfam" id="PF01553">
    <property type="entry name" value="Acyltransferase"/>
    <property type="match status" value="1"/>
</dbReference>
<dbReference type="GO" id="GO:0006072">
    <property type="term" value="P:glycerol-3-phosphate metabolic process"/>
    <property type="evidence" value="ECO:0007669"/>
    <property type="project" value="TreeGrafter"/>
</dbReference>
<dbReference type="OrthoDB" id="5962536at2759"/>
<dbReference type="RefSeq" id="XP_022655221.1">
    <property type="nucleotide sequence ID" value="XM_022799486.1"/>
</dbReference>
<dbReference type="GO" id="GO:0008654">
    <property type="term" value="P:phospholipid biosynthetic process"/>
    <property type="evidence" value="ECO:0007669"/>
    <property type="project" value="TreeGrafter"/>
</dbReference>
<keyword evidence="3" id="KW-0808">Transferase</keyword>
<proteinExistence type="inferred from homology"/>
<comment type="subcellular location">
    <subcellularLocation>
        <location evidence="1">Membrane</location>
    </subcellularLocation>
</comment>
<dbReference type="InterPro" id="IPR022284">
    <property type="entry name" value="GPAT/DHAPAT"/>
</dbReference>
<dbReference type="InParanoid" id="A0A7M7ME31"/>
<accession>A0A7M7ME31</accession>
<keyword evidence="8" id="KW-1185">Reference proteome</keyword>
<dbReference type="Proteomes" id="UP000594260">
    <property type="component" value="Unplaced"/>
</dbReference>
<dbReference type="GeneID" id="111247930"/>
<dbReference type="CDD" id="cd07993">
    <property type="entry name" value="LPLAT_DHAPAT-like"/>
    <property type="match status" value="1"/>
</dbReference>
<evidence type="ECO:0000256" key="4">
    <source>
        <dbReference type="ARBA" id="ARBA00023136"/>
    </source>
</evidence>
<dbReference type="GO" id="GO:0004366">
    <property type="term" value="F:glycerol-3-phosphate O-acyltransferase activity"/>
    <property type="evidence" value="ECO:0007669"/>
    <property type="project" value="TreeGrafter"/>
</dbReference>